<dbReference type="EMBL" id="CP121472">
    <property type="protein sequence ID" value="WPL18985.1"/>
    <property type="molecule type" value="Genomic_DNA"/>
</dbReference>
<dbReference type="Proteomes" id="UP001432180">
    <property type="component" value="Chromosome"/>
</dbReference>
<gene>
    <name evidence="1" type="ORF">Thiowin_04087</name>
</gene>
<evidence type="ECO:0000313" key="1">
    <source>
        <dbReference type="EMBL" id="WPL18985.1"/>
    </source>
</evidence>
<dbReference type="NCBIfam" id="TIGR03114">
    <property type="entry name" value="cas8u_csf1"/>
    <property type="match status" value="1"/>
</dbReference>
<dbReference type="InterPro" id="IPR017545">
    <property type="entry name" value="CRISPR-assoc_prot_Csf1"/>
</dbReference>
<name>A0ABZ0SH93_9GAMM</name>
<reference evidence="1 2" key="1">
    <citation type="journal article" date="2023" name="Microorganisms">
        <title>Thiorhodovibrio frisius and Trv. litoralis spp. nov., Two Novel Members from a Clade of Fastidious Purple Sulfur Bacteria That Exhibit Unique Red-Shifted Light-Harvesting Capabilities.</title>
        <authorList>
            <person name="Methner A."/>
            <person name="Kuzyk S.B."/>
            <person name="Petersen J."/>
            <person name="Bauer S."/>
            <person name="Brinkmann H."/>
            <person name="Sichau K."/>
            <person name="Wanner G."/>
            <person name="Wolf J."/>
            <person name="Neumann-Schaal M."/>
            <person name="Henke P."/>
            <person name="Tank M."/>
            <person name="Sproer C."/>
            <person name="Bunk B."/>
            <person name="Overmann J."/>
        </authorList>
    </citation>
    <scope>NUCLEOTIDE SEQUENCE [LARGE SCALE GENOMIC DNA]</scope>
    <source>
        <strain evidence="1 2">DSM 6702</strain>
    </source>
</reference>
<keyword evidence="2" id="KW-1185">Reference proteome</keyword>
<accession>A0ABZ0SH93</accession>
<proteinExistence type="predicted"/>
<organism evidence="1 2">
    <name type="scientific">Thiorhodovibrio winogradskyi</name>
    <dbReference type="NCBI Taxonomy" id="77007"/>
    <lineage>
        <taxon>Bacteria</taxon>
        <taxon>Pseudomonadati</taxon>
        <taxon>Pseudomonadota</taxon>
        <taxon>Gammaproteobacteria</taxon>
        <taxon>Chromatiales</taxon>
        <taxon>Chromatiaceae</taxon>
        <taxon>Thiorhodovibrio</taxon>
    </lineage>
</organism>
<protein>
    <submittedName>
        <fullName evidence="1">CRISPR type AFERR-associated protein Csf1</fullName>
    </submittedName>
</protein>
<evidence type="ECO:0000313" key="2">
    <source>
        <dbReference type="Proteomes" id="UP001432180"/>
    </source>
</evidence>
<sequence>MESASHLARLGLKLPPGEAPSAAEAYVCSACQTTQAAGRPRKDWKPKPYSFTDWLALRPGVQGRLSLCADCLPFFSMPVLLATQSLVVNREGAWSLSKDAHRAWFLTTPPAPPFVAMIGDATMQHLVWRARVSYSRELIAVQIGRSSLLIDRPWMLEAVQWARRAAEIGRALGLRVVSQHPFQRLSRHRNDLSDVAHGSMRADYLACASDHPELRDLLARLQQLGTGELWALAHLTKRKQEAPSALPIARPWLESCDV</sequence>